<feature type="domain" description="DUF7779" evidence="1">
    <location>
        <begin position="588"/>
        <end position="669"/>
    </location>
</feature>
<proteinExistence type="predicted"/>
<dbReference type="SUPFAM" id="SSF52540">
    <property type="entry name" value="P-loop containing nucleoside triphosphate hydrolases"/>
    <property type="match status" value="1"/>
</dbReference>
<dbReference type="Gene3D" id="1.25.40.10">
    <property type="entry name" value="Tetratricopeptide repeat domain"/>
    <property type="match status" value="1"/>
</dbReference>
<dbReference type="Pfam" id="PF25000">
    <property type="entry name" value="DUF7779"/>
    <property type="match status" value="1"/>
</dbReference>
<dbReference type="PANTHER" id="PTHR35205">
    <property type="entry name" value="NB-ARC AND TPR DOMAIN PROTEIN"/>
    <property type="match status" value="1"/>
</dbReference>
<sequence length="825" mass="91241">MSPLPRWSSDVVPVVAIVGASILLPMGGVAFSVATGVAGALATPLTKNGSDWCLQRLISGQELLNHDLQAALLRAFDQSMRHLEKLWETSHQRDARHSRMVGESSPSDIKALFRAMRQDIKAILTETRLTPVIGSAEAMQLLHRQDIGTQASFNSYLAPYLDGHSQQFVTFLKRSFAPQLACRFGEELKADTKAWRAFQRLVNDSLLDAARAMRDSQHATNTALAKIEGHLKALDERFAARPDTERDLTGEAGLDTKIAKARDEVIAALVEQFEVAQDQIRAWFEETWALVVAEIGQLRTENHDLHAQTQTAINELRIDIEKLGLTLQARDEAHSRHVFEVPHLPNPHLVARDDLLDSLERELMPQNSLPRIAALWGLGGVGKTQVAAAYAFRHAENMHVVWWLQAQSDATITSDYVVLARALQLPGADAQDQTQVAAAAIRWLERSGQSWLLIFDNAERQDAIRPFLPRMGNGQVIVTSTSPAWGALTLLRYNVKPLELHEAADFLEKRLGTSDRASADQLANALGGLPLALAQAAAYMETTGTSIAGYLDLFTEHRLRVLDASGAPADHHLTVTATWRVALERVREETPAAIDLLSLCAFLAPERIPLGLLATHREALVPQLQEALRDGLAITMTVGALHAYSLVEVVSDNAINVHILVQNVVRDWVGKDQQRMWSQSALEALDANLPIDFRQPLAWETYARLAEHAHVCVDHMSRLVGESADIARLLSKTGSYFQERALYSQARADVERELKIMEAIEEFTNMEIAAALDRYAGVLRSQGELSEAKNVLDRAFSLVEASTRRETMLAASIQNSLGNVLRAQR</sequence>
<accession>A0A6J4MR03</accession>
<dbReference type="Gene3D" id="3.40.50.300">
    <property type="entry name" value="P-loop containing nucleotide triphosphate hydrolases"/>
    <property type="match status" value="1"/>
</dbReference>
<organism evidence="2">
    <name type="scientific">uncultured Chloroflexia bacterium</name>
    <dbReference type="NCBI Taxonomy" id="1672391"/>
    <lineage>
        <taxon>Bacteria</taxon>
        <taxon>Bacillati</taxon>
        <taxon>Chloroflexota</taxon>
        <taxon>Chloroflexia</taxon>
        <taxon>environmental samples</taxon>
    </lineage>
</organism>
<name>A0A6J4MR03_9CHLR</name>
<reference evidence="2" key="1">
    <citation type="submission" date="2020-02" db="EMBL/GenBank/DDBJ databases">
        <authorList>
            <person name="Meier V. D."/>
        </authorList>
    </citation>
    <scope>NUCLEOTIDE SEQUENCE</scope>
    <source>
        <strain evidence="2">AVDCRST_MAG93</strain>
    </source>
</reference>
<evidence type="ECO:0000259" key="1">
    <source>
        <dbReference type="Pfam" id="PF25000"/>
    </source>
</evidence>
<dbReference type="AlphaFoldDB" id="A0A6J4MR03"/>
<gene>
    <name evidence="2" type="ORF">AVDCRST_MAG93-7999</name>
</gene>
<feature type="non-terminal residue" evidence="2">
    <location>
        <position position="825"/>
    </location>
</feature>
<dbReference type="InterPro" id="IPR011990">
    <property type="entry name" value="TPR-like_helical_dom_sf"/>
</dbReference>
<dbReference type="SUPFAM" id="SSF48452">
    <property type="entry name" value="TPR-like"/>
    <property type="match status" value="1"/>
</dbReference>
<dbReference type="InterPro" id="IPR027417">
    <property type="entry name" value="P-loop_NTPase"/>
</dbReference>
<evidence type="ECO:0000313" key="2">
    <source>
        <dbReference type="EMBL" id="CAA9366238.1"/>
    </source>
</evidence>
<dbReference type="NCBIfam" id="NF040586">
    <property type="entry name" value="FxSxx_TPR"/>
    <property type="match status" value="1"/>
</dbReference>
<dbReference type="PANTHER" id="PTHR35205:SF1">
    <property type="entry name" value="ZU5 DOMAIN-CONTAINING PROTEIN"/>
    <property type="match status" value="1"/>
</dbReference>
<dbReference type="PRINTS" id="PR00364">
    <property type="entry name" value="DISEASERSIST"/>
</dbReference>
<dbReference type="InterPro" id="IPR056681">
    <property type="entry name" value="DUF7779"/>
</dbReference>
<protein>
    <recommendedName>
        <fullName evidence="1">DUF7779 domain-containing protein</fullName>
    </recommendedName>
</protein>
<dbReference type="EMBL" id="CADCTR010002691">
    <property type="protein sequence ID" value="CAA9366238.1"/>
    <property type="molecule type" value="Genomic_DNA"/>
</dbReference>